<feature type="modified residue" description="4-aspartylphosphate" evidence="2">
    <location>
        <position position="395"/>
    </location>
</feature>
<evidence type="ECO:0000313" key="4">
    <source>
        <dbReference type="EMBL" id="PKK90696.1"/>
    </source>
</evidence>
<dbReference type="SUPFAM" id="SSF52172">
    <property type="entry name" value="CheY-like"/>
    <property type="match status" value="1"/>
</dbReference>
<dbReference type="Proteomes" id="UP000233256">
    <property type="component" value="Unassembled WGS sequence"/>
</dbReference>
<dbReference type="PROSITE" id="PS50110">
    <property type="entry name" value="RESPONSE_REGULATORY"/>
    <property type="match status" value="1"/>
</dbReference>
<dbReference type="PANTHER" id="PTHR44591">
    <property type="entry name" value="STRESS RESPONSE REGULATOR PROTEIN 1"/>
    <property type="match status" value="1"/>
</dbReference>
<evidence type="ECO:0000313" key="5">
    <source>
        <dbReference type="Proteomes" id="UP000233256"/>
    </source>
</evidence>
<dbReference type="InterPro" id="IPR016024">
    <property type="entry name" value="ARM-type_fold"/>
</dbReference>
<dbReference type="EMBL" id="PGXC01000004">
    <property type="protein sequence ID" value="PKK90696.1"/>
    <property type="molecule type" value="Genomic_DNA"/>
</dbReference>
<evidence type="ECO:0000256" key="1">
    <source>
        <dbReference type="ARBA" id="ARBA00022553"/>
    </source>
</evidence>
<accession>A0A2N1PQS6</accession>
<dbReference type="InterPro" id="IPR011989">
    <property type="entry name" value="ARM-like"/>
</dbReference>
<name>A0A2N1PQS6_9BACT</name>
<sequence length="486" mass="53565">MSNLKELLTSNDALEIIDGLKSPQILSDSSLWHVVKPLVVHTDRMVRDEAVKTMNSILEALSCKNKSVAGPVLMEFLETVQDEGIKVRIIALLAQMGVTESVDAIEKYATSRNSDMAVPAIQAFGVLATPRCIHFLIDLMSLEAPLLRNAACDALVNAGPKALDGLVCLLENNDNDLVILSSNVLGNMGLPEAIPQLADLFYHQDANVRYAAIEAVGKIGSKRAIVKLAATLCDTDEQVKIATIHAFQDIGDCAAVPAILDHVNDSENVRQAIARSLLEMGCFEHLEDVLKSDDFRDAVRNYIHEHRRAVSIQDWKGRFSSIQNEYVRTTLEECAEKASAVVSKSGRVLVADDSKAMRSYVQNILKESFEITLAEDGIEAFNFFRSGVWDLILTDMNMPRMDGITLVRRIRSQDNSVPIIMVTTESEQSDMNMGFSSGVNSYLTKPFNPEQLIMVVKTFLPDAAIDDGCGMEDLFFGSIDDDDDDE</sequence>
<organism evidence="4 5">
    <name type="scientific">Candidatus Wallbacteria bacterium HGW-Wallbacteria-1</name>
    <dbReference type="NCBI Taxonomy" id="2013854"/>
    <lineage>
        <taxon>Bacteria</taxon>
        <taxon>Candidatus Walliibacteriota</taxon>
    </lineage>
</organism>
<dbReference type="Gene3D" id="3.40.50.2300">
    <property type="match status" value="1"/>
</dbReference>
<dbReference type="SUPFAM" id="SSF48371">
    <property type="entry name" value="ARM repeat"/>
    <property type="match status" value="1"/>
</dbReference>
<protein>
    <recommendedName>
        <fullName evidence="3">Response regulatory domain-containing protein</fullName>
    </recommendedName>
</protein>
<keyword evidence="1 2" id="KW-0597">Phosphoprotein</keyword>
<dbReference type="InterPro" id="IPR011006">
    <property type="entry name" value="CheY-like_superfamily"/>
</dbReference>
<dbReference type="SMART" id="SM00448">
    <property type="entry name" value="REC"/>
    <property type="match status" value="1"/>
</dbReference>
<dbReference type="Pfam" id="PF13646">
    <property type="entry name" value="HEAT_2"/>
    <property type="match status" value="1"/>
</dbReference>
<dbReference type="Pfam" id="PF00072">
    <property type="entry name" value="Response_reg"/>
    <property type="match status" value="1"/>
</dbReference>
<dbReference type="InterPro" id="IPR004155">
    <property type="entry name" value="PBS_lyase_HEAT"/>
</dbReference>
<dbReference type="PANTHER" id="PTHR44591:SF3">
    <property type="entry name" value="RESPONSE REGULATORY DOMAIN-CONTAINING PROTEIN"/>
    <property type="match status" value="1"/>
</dbReference>
<evidence type="ECO:0000259" key="3">
    <source>
        <dbReference type="PROSITE" id="PS50110"/>
    </source>
</evidence>
<gene>
    <name evidence="4" type="ORF">CVV64_07385</name>
</gene>
<reference evidence="4 5" key="1">
    <citation type="journal article" date="2017" name="ISME J.">
        <title>Potential for microbial H2 and metal transformations associated with novel bacteria and archaea in deep terrestrial subsurface sediments.</title>
        <authorList>
            <person name="Hernsdorf A.W."/>
            <person name="Amano Y."/>
            <person name="Miyakawa K."/>
            <person name="Ise K."/>
            <person name="Suzuki Y."/>
            <person name="Anantharaman K."/>
            <person name="Probst A."/>
            <person name="Burstein D."/>
            <person name="Thomas B.C."/>
            <person name="Banfield J.F."/>
        </authorList>
    </citation>
    <scope>NUCLEOTIDE SEQUENCE [LARGE SCALE GENOMIC DNA]</scope>
    <source>
        <strain evidence="4">HGW-Wallbacteria-1</strain>
    </source>
</reference>
<dbReference type="Gene3D" id="1.25.10.10">
    <property type="entry name" value="Leucine-rich Repeat Variant"/>
    <property type="match status" value="2"/>
</dbReference>
<dbReference type="InterPro" id="IPR001789">
    <property type="entry name" value="Sig_transdc_resp-reg_receiver"/>
</dbReference>
<dbReference type="SMART" id="SM00567">
    <property type="entry name" value="EZ_HEAT"/>
    <property type="match status" value="3"/>
</dbReference>
<dbReference type="GO" id="GO:0000160">
    <property type="term" value="P:phosphorelay signal transduction system"/>
    <property type="evidence" value="ECO:0007669"/>
    <property type="project" value="InterPro"/>
</dbReference>
<comment type="caution">
    <text evidence="4">The sequence shown here is derived from an EMBL/GenBank/DDBJ whole genome shotgun (WGS) entry which is preliminary data.</text>
</comment>
<proteinExistence type="predicted"/>
<feature type="domain" description="Response regulatory" evidence="3">
    <location>
        <begin position="347"/>
        <end position="460"/>
    </location>
</feature>
<evidence type="ECO:0000256" key="2">
    <source>
        <dbReference type="PROSITE-ProRule" id="PRU00169"/>
    </source>
</evidence>
<dbReference type="InterPro" id="IPR050595">
    <property type="entry name" value="Bact_response_regulator"/>
</dbReference>
<dbReference type="AlphaFoldDB" id="A0A2N1PQS6"/>